<feature type="domain" description="Schlafen AlbA-2" evidence="1">
    <location>
        <begin position="16"/>
        <end position="129"/>
    </location>
</feature>
<dbReference type="InterPro" id="IPR007421">
    <property type="entry name" value="Schlafen_AlbA_2_dom"/>
</dbReference>
<proteinExistence type="predicted"/>
<dbReference type="PANTHER" id="PTHR30595:SF6">
    <property type="entry name" value="SCHLAFEN ALBA-2 DOMAIN-CONTAINING PROTEIN"/>
    <property type="match status" value="1"/>
</dbReference>
<dbReference type="InterPro" id="IPR038461">
    <property type="entry name" value="Schlafen_AlbA_2_dom_sf"/>
</dbReference>
<dbReference type="Pfam" id="PF04326">
    <property type="entry name" value="SLFN_AlbA_2"/>
    <property type="match status" value="1"/>
</dbReference>
<evidence type="ECO:0000313" key="2">
    <source>
        <dbReference type="EMBL" id="VAW29795.1"/>
    </source>
</evidence>
<sequence length="216" mass="24411">MVLKKHPILRLIEQGEGQHLDFKFEVSDAPKIARSLVAFANTDGGTLLIGVKDNGKIAGIRSEEEFFMIQNAAMRYCLPEVLFHTKEWQIQGKKVLEVTIPKGNLIPYKAPDKNGKPKVFIRIADENVLASGVQMKIWQSQKNRKEIRFSNSEEEKTLLACLKEDERISLSQLNKQCSLSPFKTEKLLTGFVLLGLVKMEATSEDTFFSLENVAEI</sequence>
<accession>A0A3B0UFM4</accession>
<name>A0A3B0UFM4_9ZZZZ</name>
<dbReference type="AlphaFoldDB" id="A0A3B0UFM4"/>
<dbReference type="PANTHER" id="PTHR30595">
    <property type="entry name" value="GLPR-RELATED TRANSCRIPTIONAL REPRESSOR"/>
    <property type="match status" value="1"/>
</dbReference>
<gene>
    <name evidence="2" type="ORF">MNBD_BACTEROID07-535</name>
</gene>
<dbReference type="Gene3D" id="3.30.950.30">
    <property type="entry name" value="Schlafen, AAA domain"/>
    <property type="match status" value="1"/>
</dbReference>
<protein>
    <recommendedName>
        <fullName evidence="1">Schlafen AlbA-2 domain-containing protein</fullName>
    </recommendedName>
</protein>
<dbReference type="EMBL" id="UOET01000426">
    <property type="protein sequence ID" value="VAW29795.1"/>
    <property type="molecule type" value="Genomic_DNA"/>
</dbReference>
<reference evidence="2" key="1">
    <citation type="submission" date="2018-06" db="EMBL/GenBank/DDBJ databases">
        <authorList>
            <person name="Zhirakovskaya E."/>
        </authorList>
    </citation>
    <scope>NUCLEOTIDE SEQUENCE</scope>
</reference>
<organism evidence="2">
    <name type="scientific">hydrothermal vent metagenome</name>
    <dbReference type="NCBI Taxonomy" id="652676"/>
    <lineage>
        <taxon>unclassified sequences</taxon>
        <taxon>metagenomes</taxon>
        <taxon>ecological metagenomes</taxon>
    </lineage>
</organism>
<evidence type="ECO:0000259" key="1">
    <source>
        <dbReference type="Pfam" id="PF04326"/>
    </source>
</evidence>